<dbReference type="Proteomes" id="UP000031599">
    <property type="component" value="Unassembled WGS sequence"/>
</dbReference>
<name>A0A0C1ZYH1_9BACT</name>
<evidence type="ECO:0000313" key="1">
    <source>
        <dbReference type="EMBL" id="KIG16258.1"/>
    </source>
</evidence>
<dbReference type="EMBL" id="JMCC02000040">
    <property type="protein sequence ID" value="KIG16258.1"/>
    <property type="molecule type" value="Genomic_DNA"/>
</dbReference>
<reference evidence="1 2" key="1">
    <citation type="submission" date="2014-12" db="EMBL/GenBank/DDBJ databases">
        <title>Genome assembly of Enhygromyxa salina DSM 15201.</title>
        <authorList>
            <person name="Sharma G."/>
            <person name="Subramanian S."/>
        </authorList>
    </citation>
    <scope>NUCLEOTIDE SEQUENCE [LARGE SCALE GENOMIC DNA]</scope>
    <source>
        <strain evidence="1 2">DSM 15201</strain>
    </source>
</reference>
<dbReference type="RefSeq" id="WP_052549922.1">
    <property type="nucleotide sequence ID" value="NZ_JMCC02000040.1"/>
</dbReference>
<gene>
    <name evidence="1" type="ORF">DB30_04718</name>
</gene>
<accession>A0A0C1ZYH1</accession>
<sequence length="138" mass="15423">MLTPVLTPVLTPELGAGAETAPVHLEHEHGVAAARARCDLAELQTSADAARGLPSYGHDWESGIELGVDVMMLVRNLTLPPHERLRQADQHQRFIDAVQRTTVCVQLREQLERERLWEKIDALGGPDPAWPEALRERR</sequence>
<comment type="caution">
    <text evidence="1">The sequence shown here is derived from an EMBL/GenBank/DDBJ whole genome shotgun (WGS) entry which is preliminary data.</text>
</comment>
<organism evidence="1 2">
    <name type="scientific">Enhygromyxa salina</name>
    <dbReference type="NCBI Taxonomy" id="215803"/>
    <lineage>
        <taxon>Bacteria</taxon>
        <taxon>Pseudomonadati</taxon>
        <taxon>Myxococcota</taxon>
        <taxon>Polyangia</taxon>
        <taxon>Nannocystales</taxon>
        <taxon>Nannocystaceae</taxon>
        <taxon>Enhygromyxa</taxon>
    </lineage>
</organism>
<evidence type="ECO:0000313" key="2">
    <source>
        <dbReference type="Proteomes" id="UP000031599"/>
    </source>
</evidence>
<dbReference type="AlphaFoldDB" id="A0A0C1ZYH1"/>
<protein>
    <submittedName>
        <fullName evidence="1">Uncharacterized protein</fullName>
    </submittedName>
</protein>
<proteinExistence type="predicted"/>